<keyword evidence="10" id="KW-0752">Steroid biosynthesis</keyword>
<evidence type="ECO:0000256" key="7">
    <source>
        <dbReference type="ARBA" id="ARBA00022778"/>
    </source>
</evidence>
<keyword evidence="16" id="KW-1207">Sterol metabolism</keyword>
<dbReference type="EMBL" id="JAZDUA010000865">
    <property type="protein sequence ID" value="KAK7788994.1"/>
    <property type="molecule type" value="Genomic_DNA"/>
</dbReference>
<dbReference type="PANTHER" id="PTHR21257:SF38">
    <property type="entry name" value="7-DEHYDROCHOLESTEROL REDUCTASE"/>
    <property type="match status" value="1"/>
</dbReference>
<dbReference type="Gene3D" id="1.20.120.1630">
    <property type="match status" value="1"/>
</dbReference>
<comment type="catalytic activity">
    <reaction evidence="21">
        <text>cholesterol + NADP(+) = 7-dehydrocholesterol + NADPH + H(+)</text>
        <dbReference type="Rhea" id="RHEA:23984"/>
        <dbReference type="ChEBI" id="CHEBI:15378"/>
        <dbReference type="ChEBI" id="CHEBI:16113"/>
        <dbReference type="ChEBI" id="CHEBI:17759"/>
        <dbReference type="ChEBI" id="CHEBI:57783"/>
        <dbReference type="ChEBI" id="CHEBI:58349"/>
        <dbReference type="EC" id="1.3.1.21"/>
    </reaction>
    <physiologicalReaction direction="right-to-left" evidence="21">
        <dbReference type="Rhea" id="RHEA:23986"/>
    </physiologicalReaction>
</comment>
<dbReference type="Proteomes" id="UP001378592">
    <property type="component" value="Unassembled WGS sequence"/>
</dbReference>
<feature type="transmembrane region" description="Helical" evidence="23">
    <location>
        <begin position="241"/>
        <end position="262"/>
    </location>
</feature>
<comment type="caution">
    <text evidence="24">The sequence shown here is derived from an EMBL/GenBank/DDBJ whole genome shotgun (WGS) entry which is preliminary data.</text>
</comment>
<evidence type="ECO:0000256" key="9">
    <source>
        <dbReference type="ARBA" id="ARBA00022857"/>
    </source>
</evidence>
<feature type="transmembrane region" description="Helical" evidence="23">
    <location>
        <begin position="391"/>
        <end position="417"/>
    </location>
</feature>
<dbReference type="GO" id="GO:0006695">
    <property type="term" value="P:cholesterol biosynthetic process"/>
    <property type="evidence" value="ECO:0007669"/>
    <property type="project" value="UniProtKB-KW"/>
</dbReference>
<evidence type="ECO:0000256" key="20">
    <source>
        <dbReference type="ARBA" id="ARBA00042688"/>
    </source>
</evidence>
<dbReference type="EC" id="1.3.1.21" evidence="18"/>
<evidence type="ECO:0000256" key="3">
    <source>
        <dbReference type="ARBA" id="ARBA00005402"/>
    </source>
</evidence>
<evidence type="ECO:0000256" key="23">
    <source>
        <dbReference type="SAM" id="Phobius"/>
    </source>
</evidence>
<dbReference type="Pfam" id="PF01222">
    <property type="entry name" value="ERG4_ERG24"/>
    <property type="match status" value="1"/>
</dbReference>
<sequence>MSRSEEDEAPDAAAAAAAAHRKGAAGRGGAGAGAAMGLYGVVRYHLAPPFILLAFPCAVQVLAQLGQGEPLEARALLVRALGSAFAWTVVGAWVAWAWLWLRLPARTVEGPATLFGYTPVYQDNGVLYYWASLVAFFTAQALWPGLSAGLWAQMPELLGALNTTALLLCAYLRAKAKRRPEHPADRQPPRPAAYEFYCGLELHPRLLGVDVKQLTNCRIGMMGWQLLIIAFYVASVQRHGFSAATLVNLLLQSVFIAKFFWWEAGYFSTLDITLDRAGYYLCWGCLVWVPCLYTYSSYFLVAHPPSLGAWGAAGAAALGMAGILLNYRVDLERQLFRAAPRGQCSLWGRPASFLVVSYRDAAGAPRQSRLLTSGCWGVARHLNYTFELVGALAWCLPGLGLGPWPFLYFFFLVVLLVHRTFRDEEKCAEKYGAGWEEYCKLVPYRLVPFVF</sequence>
<evidence type="ECO:0000256" key="1">
    <source>
        <dbReference type="ARBA" id="ARBA00004477"/>
    </source>
</evidence>
<dbReference type="AlphaFoldDB" id="A0AAN9V5Y8"/>
<evidence type="ECO:0000256" key="19">
    <source>
        <dbReference type="ARBA" id="ARBA00039984"/>
    </source>
</evidence>
<dbReference type="InterPro" id="IPR001171">
    <property type="entry name" value="ERG24_DHCR-like"/>
</dbReference>
<keyword evidence="6 23" id="KW-0812">Transmembrane</keyword>
<feature type="transmembrane region" description="Helical" evidence="23">
    <location>
        <begin position="46"/>
        <end position="65"/>
    </location>
</feature>
<keyword evidence="7" id="KW-0152">Cholesterol biosynthesis</keyword>
<evidence type="ECO:0000256" key="13">
    <source>
        <dbReference type="ARBA" id="ARBA00023011"/>
    </source>
</evidence>
<keyword evidence="9" id="KW-0521">NADP</keyword>
<feature type="transmembrane region" description="Helical" evidence="23">
    <location>
        <begin position="213"/>
        <end position="234"/>
    </location>
</feature>
<evidence type="ECO:0000256" key="10">
    <source>
        <dbReference type="ARBA" id="ARBA00022955"/>
    </source>
</evidence>
<evidence type="ECO:0000256" key="5">
    <source>
        <dbReference type="ARBA" id="ARBA00022548"/>
    </source>
</evidence>
<comment type="similarity">
    <text evidence="3">Belongs to the ERG4/ERG24 family.</text>
</comment>
<dbReference type="GO" id="GO:0016132">
    <property type="term" value="P:brassinosteroid biosynthetic process"/>
    <property type="evidence" value="ECO:0007669"/>
    <property type="project" value="TreeGrafter"/>
</dbReference>
<name>A0AAN9V5Y8_9ORTH</name>
<evidence type="ECO:0000313" key="24">
    <source>
        <dbReference type="EMBL" id="KAK7788994.1"/>
    </source>
</evidence>
<proteinExistence type="inferred from homology"/>
<keyword evidence="11 23" id="KW-1133">Transmembrane helix</keyword>
<evidence type="ECO:0000256" key="15">
    <source>
        <dbReference type="ARBA" id="ARBA00023136"/>
    </source>
</evidence>
<feature type="transmembrane region" description="Helical" evidence="23">
    <location>
        <begin position="277"/>
        <end position="295"/>
    </location>
</feature>
<feature type="transmembrane region" description="Helical" evidence="23">
    <location>
        <begin position="77"/>
        <end position="101"/>
    </location>
</feature>
<reference evidence="24 25" key="1">
    <citation type="submission" date="2024-03" db="EMBL/GenBank/DDBJ databases">
        <title>The genome assembly and annotation of the cricket Gryllus longicercus Weissman &amp; Gray.</title>
        <authorList>
            <person name="Szrajer S."/>
            <person name="Gray D."/>
            <person name="Ylla G."/>
        </authorList>
    </citation>
    <scope>NUCLEOTIDE SEQUENCE [LARGE SCALE GENOMIC DNA]</scope>
    <source>
        <strain evidence="24">DAG 2021-001</strain>
        <tissue evidence="24">Whole body minus gut</tissue>
    </source>
</reference>
<evidence type="ECO:0000256" key="18">
    <source>
        <dbReference type="ARBA" id="ARBA00038851"/>
    </source>
</evidence>
<evidence type="ECO:0000256" key="11">
    <source>
        <dbReference type="ARBA" id="ARBA00022989"/>
    </source>
</evidence>
<dbReference type="GO" id="GO:0005789">
    <property type="term" value="C:endoplasmic reticulum membrane"/>
    <property type="evidence" value="ECO:0007669"/>
    <property type="project" value="UniProtKB-SubCell"/>
</dbReference>
<dbReference type="PANTHER" id="PTHR21257">
    <property type="entry name" value="DELTA(14)-STEROL REDUCTASE"/>
    <property type="match status" value="1"/>
</dbReference>
<organism evidence="24 25">
    <name type="scientific">Gryllus longicercus</name>
    <dbReference type="NCBI Taxonomy" id="2509291"/>
    <lineage>
        <taxon>Eukaryota</taxon>
        <taxon>Metazoa</taxon>
        <taxon>Ecdysozoa</taxon>
        <taxon>Arthropoda</taxon>
        <taxon>Hexapoda</taxon>
        <taxon>Insecta</taxon>
        <taxon>Pterygota</taxon>
        <taxon>Neoptera</taxon>
        <taxon>Polyneoptera</taxon>
        <taxon>Orthoptera</taxon>
        <taxon>Ensifera</taxon>
        <taxon>Gryllidea</taxon>
        <taxon>Grylloidea</taxon>
        <taxon>Gryllidae</taxon>
        <taxon>Gryllinae</taxon>
        <taxon>Gryllus</taxon>
    </lineage>
</organism>
<evidence type="ECO:0000256" key="17">
    <source>
        <dbReference type="ARBA" id="ARBA00023221"/>
    </source>
</evidence>
<evidence type="ECO:0000313" key="25">
    <source>
        <dbReference type="Proteomes" id="UP001378592"/>
    </source>
</evidence>
<evidence type="ECO:0000256" key="12">
    <source>
        <dbReference type="ARBA" id="ARBA00023002"/>
    </source>
</evidence>
<keyword evidence="12" id="KW-0560">Oxidoreductase</keyword>
<protein>
    <recommendedName>
        <fullName evidence="19">7-dehydrocholesterol reductase</fullName>
        <ecNumber evidence="18">1.3.1.21</ecNumber>
    </recommendedName>
    <alternativeName>
        <fullName evidence="20">Sterol Delta(7)-reductase</fullName>
    </alternativeName>
</protein>
<evidence type="ECO:0000256" key="16">
    <source>
        <dbReference type="ARBA" id="ARBA00023166"/>
    </source>
</evidence>
<keyword evidence="17" id="KW-0753">Steroid metabolism</keyword>
<dbReference type="InterPro" id="IPR018083">
    <property type="entry name" value="Sterol_reductase_CS"/>
</dbReference>
<accession>A0AAN9V5Y8</accession>
<gene>
    <name evidence="24" type="ORF">R5R35_013066</name>
</gene>
<keyword evidence="5" id="KW-0153">Cholesterol metabolism</keyword>
<evidence type="ECO:0000256" key="8">
    <source>
        <dbReference type="ARBA" id="ARBA00022824"/>
    </source>
</evidence>
<keyword evidence="25" id="KW-1185">Reference proteome</keyword>
<evidence type="ECO:0000256" key="14">
    <source>
        <dbReference type="ARBA" id="ARBA00023098"/>
    </source>
</evidence>
<evidence type="ECO:0000256" key="2">
    <source>
        <dbReference type="ARBA" id="ARBA00004770"/>
    </source>
</evidence>
<evidence type="ECO:0000256" key="6">
    <source>
        <dbReference type="ARBA" id="ARBA00022692"/>
    </source>
</evidence>
<keyword evidence="15 23" id="KW-0472">Membrane</keyword>
<evidence type="ECO:0000256" key="4">
    <source>
        <dbReference type="ARBA" id="ARBA00022516"/>
    </source>
</evidence>
<keyword evidence="14" id="KW-0443">Lipid metabolism</keyword>
<keyword evidence="8" id="KW-0256">Endoplasmic reticulum</keyword>
<keyword evidence="13" id="KW-0756">Sterol biosynthesis</keyword>
<evidence type="ECO:0000256" key="21">
    <source>
        <dbReference type="ARBA" id="ARBA00047795"/>
    </source>
</evidence>
<dbReference type="GO" id="GO:0047598">
    <property type="term" value="F:7-dehydrocholesterol reductase activity"/>
    <property type="evidence" value="ECO:0007669"/>
    <property type="project" value="UniProtKB-EC"/>
</dbReference>
<comment type="catalytic activity">
    <reaction evidence="22">
        <text>7-dehydrodesmosterol + NADPH + H(+) = desmosterol + NADP(+)</text>
        <dbReference type="Rhea" id="RHEA:46740"/>
        <dbReference type="ChEBI" id="CHEBI:15378"/>
        <dbReference type="ChEBI" id="CHEBI:17737"/>
        <dbReference type="ChEBI" id="CHEBI:27910"/>
        <dbReference type="ChEBI" id="CHEBI:57783"/>
        <dbReference type="ChEBI" id="CHEBI:58349"/>
    </reaction>
    <physiologicalReaction direction="left-to-right" evidence="22">
        <dbReference type="Rhea" id="RHEA:46741"/>
    </physiologicalReaction>
</comment>
<feature type="transmembrane region" description="Helical" evidence="23">
    <location>
        <begin position="127"/>
        <end position="145"/>
    </location>
</feature>
<evidence type="ECO:0000256" key="22">
    <source>
        <dbReference type="ARBA" id="ARBA00047826"/>
    </source>
</evidence>
<dbReference type="PROSITE" id="PS01018">
    <property type="entry name" value="STEROL_REDUCT_2"/>
    <property type="match status" value="1"/>
</dbReference>
<keyword evidence="4" id="KW-0444">Lipid biosynthesis</keyword>
<comment type="subcellular location">
    <subcellularLocation>
        <location evidence="1">Endoplasmic reticulum membrane</location>
        <topology evidence="1">Multi-pass membrane protein</topology>
    </subcellularLocation>
</comment>
<feature type="transmembrane region" description="Helical" evidence="23">
    <location>
        <begin position="307"/>
        <end position="327"/>
    </location>
</feature>
<feature type="transmembrane region" description="Helical" evidence="23">
    <location>
        <begin position="157"/>
        <end position="174"/>
    </location>
</feature>
<comment type="pathway">
    <text evidence="2">Steroid biosynthesis; cholesterol biosynthesis.</text>
</comment>